<gene>
    <name evidence="1" type="ORF">GPUH_LOCUS11812</name>
</gene>
<organism evidence="3">
    <name type="scientific">Gongylonema pulchrum</name>
    <dbReference type="NCBI Taxonomy" id="637853"/>
    <lineage>
        <taxon>Eukaryota</taxon>
        <taxon>Metazoa</taxon>
        <taxon>Ecdysozoa</taxon>
        <taxon>Nematoda</taxon>
        <taxon>Chromadorea</taxon>
        <taxon>Rhabditida</taxon>
        <taxon>Spirurina</taxon>
        <taxon>Spiruromorpha</taxon>
        <taxon>Spiruroidea</taxon>
        <taxon>Gongylonematidae</taxon>
        <taxon>Gongylonema</taxon>
    </lineage>
</organism>
<proteinExistence type="predicted"/>
<sequence>MLDGILRLCLFWRSYIVVSPIYRLPVNDTGSAEPVPPTVTAQLQITDSSFVVCWESVLQRMYKVSLHLLDGKEISTAEVEGTCYLFQDFPTENCCRVQIGYSGVHANTATVSLQIEIIDKPVQLSQQSLGELIFTNGTALMKLYDVDDYAVLSEPKVTLEECSAFVNTDRRQSVFYTDARISINATQPVAVIAHDYLSNTAGDSSTLLPTNMAGTSYTFSLPAPAASGISIAYLLPVDNSVTRVNITAIYEFGGKTNAVSEELNLVGKQRTLYAYQSEEAVSLLIQSDLPILVVAAVQRLSNSNSNMPKTNFDCFMPAPLLDTGKKLFQAPFVMRHGKKS</sequence>
<reference evidence="1 2" key="2">
    <citation type="submission" date="2018-11" db="EMBL/GenBank/DDBJ databases">
        <authorList>
            <consortium name="Pathogen Informatics"/>
        </authorList>
    </citation>
    <scope>NUCLEOTIDE SEQUENCE [LARGE SCALE GENOMIC DNA]</scope>
</reference>
<evidence type="ECO:0000313" key="3">
    <source>
        <dbReference type="WBParaSite" id="GPUH_0001182601-mRNA-1"/>
    </source>
</evidence>
<protein>
    <submittedName>
        <fullName evidence="3">Fibronectin type-III domain-containing protein</fullName>
    </submittedName>
</protein>
<accession>A0A183DSX1</accession>
<dbReference type="EMBL" id="UYRT01078821">
    <property type="protein sequence ID" value="VDN19301.1"/>
    <property type="molecule type" value="Genomic_DNA"/>
</dbReference>
<dbReference type="AlphaFoldDB" id="A0A183DSX1"/>
<evidence type="ECO:0000313" key="1">
    <source>
        <dbReference type="EMBL" id="VDN19301.1"/>
    </source>
</evidence>
<dbReference type="Proteomes" id="UP000271098">
    <property type="component" value="Unassembled WGS sequence"/>
</dbReference>
<dbReference type="OrthoDB" id="65481at2759"/>
<name>A0A183DSX1_9BILA</name>
<evidence type="ECO:0000313" key="2">
    <source>
        <dbReference type="Proteomes" id="UP000271098"/>
    </source>
</evidence>
<keyword evidence="2" id="KW-1185">Reference proteome</keyword>
<reference evidence="3" key="1">
    <citation type="submission" date="2016-06" db="UniProtKB">
        <authorList>
            <consortium name="WormBaseParasite"/>
        </authorList>
    </citation>
    <scope>IDENTIFICATION</scope>
</reference>
<dbReference type="WBParaSite" id="GPUH_0001182601-mRNA-1">
    <property type="protein sequence ID" value="GPUH_0001182601-mRNA-1"/>
    <property type="gene ID" value="GPUH_0001182601"/>
</dbReference>